<comment type="caution">
    <text evidence="2">The sequence shown here is derived from an EMBL/GenBank/DDBJ whole genome shotgun (WGS) entry which is preliminary data.</text>
</comment>
<protein>
    <submittedName>
        <fullName evidence="2">Uncharacterized protein</fullName>
    </submittedName>
</protein>
<dbReference type="Proteomes" id="UP000292120">
    <property type="component" value="Unassembled WGS sequence"/>
</dbReference>
<keyword evidence="3" id="KW-1185">Reference proteome</keyword>
<evidence type="ECO:0000313" key="2">
    <source>
        <dbReference type="EMBL" id="TBO32564.1"/>
    </source>
</evidence>
<keyword evidence="1" id="KW-0472">Membrane</keyword>
<organism evidence="2 3">
    <name type="scientific">Aquabacterium lacunae</name>
    <dbReference type="NCBI Taxonomy" id="2528630"/>
    <lineage>
        <taxon>Bacteria</taxon>
        <taxon>Pseudomonadati</taxon>
        <taxon>Pseudomonadota</taxon>
        <taxon>Betaproteobacteria</taxon>
        <taxon>Burkholderiales</taxon>
        <taxon>Aquabacterium</taxon>
    </lineage>
</organism>
<keyword evidence="1" id="KW-1133">Transmembrane helix</keyword>
<accession>A0A4Q9H4S8</accession>
<dbReference type="AlphaFoldDB" id="A0A4Q9H4S8"/>
<keyword evidence="1" id="KW-0812">Transmembrane</keyword>
<dbReference type="RefSeq" id="WP_130966776.1">
    <property type="nucleotide sequence ID" value="NZ_SIXI01000002.1"/>
</dbReference>
<proteinExistence type="predicted"/>
<sequence length="186" mass="20245">MSEHYRRHCNRTALAGALAGELGSYSDAWPLAHSNVKKIYELAASGAKLRIPKTEKPNDRVFDSCVAQIGLLGPELADDLAYTYNNINAFRVSIQAASDIDSDPAGQAALLSGALAAMERANERGKTLPERLRLIARESYFQRWPWLLLVVGALCSAIVAAFLLGAAYGDPLQTMSKKPEQARRAD</sequence>
<reference evidence="2 3" key="1">
    <citation type="submission" date="2019-02" db="EMBL/GenBank/DDBJ databases">
        <title>Aquabacterium sp. strain KMB7.</title>
        <authorList>
            <person name="Chen W.-M."/>
        </authorList>
    </citation>
    <scope>NUCLEOTIDE SEQUENCE [LARGE SCALE GENOMIC DNA]</scope>
    <source>
        <strain evidence="2 3">KMB7</strain>
    </source>
</reference>
<evidence type="ECO:0000313" key="3">
    <source>
        <dbReference type="Proteomes" id="UP000292120"/>
    </source>
</evidence>
<evidence type="ECO:0000256" key="1">
    <source>
        <dbReference type="SAM" id="Phobius"/>
    </source>
</evidence>
<name>A0A4Q9H4S8_9BURK</name>
<dbReference type="OrthoDB" id="5959322at2"/>
<dbReference type="EMBL" id="SIXI01000002">
    <property type="protein sequence ID" value="TBO32564.1"/>
    <property type="molecule type" value="Genomic_DNA"/>
</dbReference>
<gene>
    <name evidence="2" type="ORF">EYS42_05075</name>
</gene>
<feature type="transmembrane region" description="Helical" evidence="1">
    <location>
        <begin position="146"/>
        <end position="168"/>
    </location>
</feature>